<evidence type="ECO:0000313" key="1">
    <source>
        <dbReference type="EMBL" id="ONI29228.1"/>
    </source>
</evidence>
<reference evidence="1 2" key="1">
    <citation type="journal article" date="2013" name="Nat. Genet.">
        <title>The high-quality draft genome of peach (Prunus persica) identifies unique patterns of genetic diversity, domestication and genome evolution.</title>
        <authorList>
            <consortium name="International Peach Genome Initiative"/>
            <person name="Verde I."/>
            <person name="Abbott A.G."/>
            <person name="Scalabrin S."/>
            <person name="Jung S."/>
            <person name="Shu S."/>
            <person name="Marroni F."/>
            <person name="Zhebentyayeva T."/>
            <person name="Dettori M.T."/>
            <person name="Grimwood J."/>
            <person name="Cattonaro F."/>
            <person name="Zuccolo A."/>
            <person name="Rossini L."/>
            <person name="Jenkins J."/>
            <person name="Vendramin E."/>
            <person name="Meisel L.A."/>
            <person name="Decroocq V."/>
            <person name="Sosinski B."/>
            <person name="Prochnik S."/>
            <person name="Mitros T."/>
            <person name="Policriti A."/>
            <person name="Cipriani G."/>
            <person name="Dondini L."/>
            <person name="Ficklin S."/>
            <person name="Goodstein D.M."/>
            <person name="Xuan P."/>
            <person name="Del Fabbro C."/>
            <person name="Aramini V."/>
            <person name="Copetti D."/>
            <person name="Gonzalez S."/>
            <person name="Horner D.S."/>
            <person name="Falchi R."/>
            <person name="Lucas S."/>
            <person name="Mica E."/>
            <person name="Maldonado J."/>
            <person name="Lazzari B."/>
            <person name="Bielenberg D."/>
            <person name="Pirona R."/>
            <person name="Miculan M."/>
            <person name="Barakat A."/>
            <person name="Testolin R."/>
            <person name="Stella A."/>
            <person name="Tartarini S."/>
            <person name="Tonutti P."/>
            <person name="Arus P."/>
            <person name="Orellana A."/>
            <person name="Wells C."/>
            <person name="Main D."/>
            <person name="Vizzotto G."/>
            <person name="Silva H."/>
            <person name="Salamini F."/>
            <person name="Schmutz J."/>
            <person name="Morgante M."/>
            <person name="Rokhsar D.S."/>
        </authorList>
    </citation>
    <scope>NUCLEOTIDE SEQUENCE [LARGE SCALE GENOMIC DNA]</scope>
    <source>
        <strain evidence="2">cv. Nemared</strain>
    </source>
</reference>
<dbReference type="Gramene" id="ONI29228">
    <property type="protein sequence ID" value="ONI29228"/>
    <property type="gene ID" value="PRUPE_1G188500"/>
</dbReference>
<evidence type="ECO:0000313" key="2">
    <source>
        <dbReference type="Proteomes" id="UP000006882"/>
    </source>
</evidence>
<keyword evidence="2" id="KW-1185">Reference proteome</keyword>
<dbReference type="AlphaFoldDB" id="A0A251QZM2"/>
<dbReference type="Proteomes" id="UP000006882">
    <property type="component" value="Chromosome G1"/>
</dbReference>
<dbReference type="EMBL" id="CM007651">
    <property type="protein sequence ID" value="ONI29228.1"/>
    <property type="molecule type" value="Genomic_DNA"/>
</dbReference>
<sequence length="64" mass="7475">MAALLAIDLEKIFKRVKKAWKHGKDQLGRLCDEEFVDIGTSERTIKEKLKCTLFSDYEGIHLYM</sequence>
<accession>A0A251QZM2</accession>
<proteinExistence type="predicted"/>
<name>A0A251QZM2_PRUPE</name>
<protein>
    <submittedName>
        <fullName evidence="1">Uncharacterized protein</fullName>
    </submittedName>
</protein>
<gene>
    <name evidence="1" type="ORF">PRUPE_1G188500</name>
</gene>
<organism evidence="1 2">
    <name type="scientific">Prunus persica</name>
    <name type="common">Peach</name>
    <name type="synonym">Amygdalus persica</name>
    <dbReference type="NCBI Taxonomy" id="3760"/>
    <lineage>
        <taxon>Eukaryota</taxon>
        <taxon>Viridiplantae</taxon>
        <taxon>Streptophyta</taxon>
        <taxon>Embryophyta</taxon>
        <taxon>Tracheophyta</taxon>
        <taxon>Spermatophyta</taxon>
        <taxon>Magnoliopsida</taxon>
        <taxon>eudicotyledons</taxon>
        <taxon>Gunneridae</taxon>
        <taxon>Pentapetalae</taxon>
        <taxon>rosids</taxon>
        <taxon>fabids</taxon>
        <taxon>Rosales</taxon>
        <taxon>Rosaceae</taxon>
        <taxon>Amygdaloideae</taxon>
        <taxon>Amygdaleae</taxon>
        <taxon>Prunus</taxon>
    </lineage>
</organism>